<dbReference type="HOGENOM" id="CLU_2733087_0_0_6"/>
<dbReference type="EMBL" id="AAOA02000003">
    <property type="protein sequence ID" value="EAQ96842.1"/>
    <property type="molecule type" value="Genomic_DNA"/>
</dbReference>
<dbReference type="STRING" id="314285.KT71_11094"/>
<protein>
    <submittedName>
        <fullName evidence="1">Uncharacterized protein</fullName>
    </submittedName>
</protein>
<name>A4AAX0_9GAMM</name>
<dbReference type="RefSeq" id="WP_008294657.1">
    <property type="nucleotide sequence ID" value="NZ_CM002299.1"/>
</dbReference>
<organism evidence="1 2">
    <name type="scientific">Congregibacter litoralis KT71</name>
    <dbReference type="NCBI Taxonomy" id="314285"/>
    <lineage>
        <taxon>Bacteria</taxon>
        <taxon>Pseudomonadati</taxon>
        <taxon>Pseudomonadota</taxon>
        <taxon>Gammaproteobacteria</taxon>
        <taxon>Cellvibrionales</taxon>
        <taxon>Halieaceae</taxon>
        <taxon>Congregibacter</taxon>
    </lineage>
</organism>
<evidence type="ECO:0000313" key="1">
    <source>
        <dbReference type="EMBL" id="EAQ96842.1"/>
    </source>
</evidence>
<reference evidence="1 2" key="1">
    <citation type="journal article" date="2007" name="Proc. Natl. Acad. Sci. U.S.A.">
        <title>Characterization of a marine gammaproteobacterium capable of aerobic anoxygenic photosynthesis.</title>
        <authorList>
            <person name="Fuchs B.M."/>
            <person name="Spring S."/>
            <person name="Teeling H."/>
            <person name="Quast C."/>
            <person name="Wulf J."/>
            <person name="Schattenhofer M."/>
            <person name="Yan S."/>
            <person name="Ferriera S."/>
            <person name="Johnson J."/>
            <person name="Glockner F.O."/>
            <person name="Amann R."/>
        </authorList>
    </citation>
    <scope>NUCLEOTIDE SEQUENCE [LARGE SCALE GENOMIC DNA]</scope>
    <source>
        <strain evidence="1">KT71</strain>
    </source>
</reference>
<comment type="caution">
    <text evidence="1">The sequence shown here is derived from an EMBL/GenBank/DDBJ whole genome shotgun (WGS) entry which is preliminary data.</text>
</comment>
<sequence length="71" mass="8043">MEALATTHFDLNDDFKASNPTVDQIGVNMKLFESSDLKGVEVRYPDGMNWSGKGPFSYRRSAMVIEETNPW</sequence>
<dbReference type="Proteomes" id="UP000019205">
    <property type="component" value="Chromosome"/>
</dbReference>
<keyword evidence="2" id="KW-1185">Reference proteome</keyword>
<evidence type="ECO:0000313" key="2">
    <source>
        <dbReference type="Proteomes" id="UP000019205"/>
    </source>
</evidence>
<reference evidence="1 2" key="2">
    <citation type="journal article" date="2009" name="PLoS ONE">
        <title>The photosynthetic apparatus and its regulation in the aerobic gammaproteobacterium Congregibacter litoralis gen. nov., sp. nov.</title>
        <authorList>
            <person name="Spring S."/>
            <person name="Lunsdorf H."/>
            <person name="Fuchs B.M."/>
            <person name="Tindall B.J."/>
        </authorList>
    </citation>
    <scope>NUCLEOTIDE SEQUENCE [LARGE SCALE GENOMIC DNA]</scope>
    <source>
        <strain evidence="1">KT71</strain>
    </source>
</reference>
<proteinExistence type="predicted"/>
<accession>A4AAX0</accession>
<dbReference type="AlphaFoldDB" id="A4AAX0"/>
<gene>
    <name evidence="1" type="ORF">KT71_11094</name>
</gene>